<accession>A0A2T4TYU7</accession>
<feature type="region of interest" description="Disordered" evidence="1">
    <location>
        <begin position="78"/>
        <end position="110"/>
    </location>
</feature>
<sequence length="110" mass="11895">MLLIDDLIALPFKGLIGVFEKIHEMADREQNDEGYIQEKLLELQLLYEMDEIGEAEYTVQAAEWEARLNAVRQADEEVELAGGEAVPGPAETGGGDAVTGSGGPPHEGEV</sequence>
<name>A0A2T4TYU7_9BACT</name>
<protein>
    <submittedName>
        <fullName evidence="2">Gas vesicle protein GvpG</fullName>
    </submittedName>
</protein>
<reference evidence="3" key="2">
    <citation type="journal article" date="2018" name="Environ. Microbiol.">
        <title>Bloom of a denitrifying methanotroph, 'Candidatus Methylomirabilis limnetica', in a deep stratified lake.</title>
        <authorList>
            <person name="Graf J.S."/>
            <person name="Mayr M.J."/>
            <person name="Marchant H.K."/>
            <person name="Tienken D."/>
            <person name="Hach P.F."/>
            <person name="Brand A."/>
            <person name="Schubert C.J."/>
            <person name="Kuypers M.M."/>
            <person name="Milucka J."/>
        </authorList>
    </citation>
    <scope>NUCLEOTIDE SEQUENCE [LARGE SCALE GENOMIC DNA]</scope>
    <source>
        <strain evidence="3">Zug</strain>
    </source>
</reference>
<dbReference type="InterPro" id="IPR007804">
    <property type="entry name" value="GvpG"/>
</dbReference>
<organism evidence="2 3">
    <name type="scientific">Candidatus Methylomirabilis limnetica</name>
    <dbReference type="NCBI Taxonomy" id="2033718"/>
    <lineage>
        <taxon>Bacteria</taxon>
        <taxon>Candidatus Methylomirabilota</taxon>
        <taxon>Candidatus Methylomirabilia</taxon>
        <taxon>Candidatus Methylomirabilales</taxon>
        <taxon>Candidatus Methylomirabilaceae</taxon>
        <taxon>Candidatus Methylomirabilis</taxon>
    </lineage>
</organism>
<dbReference type="EMBL" id="NVQC01000017">
    <property type="protein sequence ID" value="PTL36258.1"/>
    <property type="molecule type" value="Genomic_DNA"/>
</dbReference>
<feature type="compositionally biased region" description="Gly residues" evidence="1">
    <location>
        <begin position="91"/>
        <end position="110"/>
    </location>
</feature>
<reference evidence="2 3" key="1">
    <citation type="submission" date="2017-09" db="EMBL/GenBank/DDBJ databases">
        <title>Bloom of a denitrifying methanotroph, Candidatus Methylomirabilis limnetica, in a deep stratified lake.</title>
        <authorList>
            <person name="Graf J.S."/>
            <person name="Marchant H.K."/>
            <person name="Tienken D."/>
            <person name="Hach P.F."/>
            <person name="Brand A."/>
            <person name="Schubert C.J."/>
            <person name="Kuypers M.M."/>
            <person name="Milucka J."/>
        </authorList>
    </citation>
    <scope>NUCLEOTIDE SEQUENCE [LARGE SCALE GENOMIC DNA]</scope>
    <source>
        <strain evidence="2 3">Zug</strain>
    </source>
</reference>
<evidence type="ECO:0000256" key="1">
    <source>
        <dbReference type="SAM" id="MobiDB-lite"/>
    </source>
</evidence>
<dbReference type="AlphaFoldDB" id="A0A2T4TYU7"/>
<evidence type="ECO:0000313" key="3">
    <source>
        <dbReference type="Proteomes" id="UP000241436"/>
    </source>
</evidence>
<keyword evidence="3" id="KW-1185">Reference proteome</keyword>
<gene>
    <name evidence="2" type="ORF">CLG94_06275</name>
</gene>
<evidence type="ECO:0000313" key="2">
    <source>
        <dbReference type="EMBL" id="PTL36258.1"/>
    </source>
</evidence>
<dbReference type="RefSeq" id="WP_107562004.1">
    <property type="nucleotide sequence ID" value="NZ_NVQC01000017.1"/>
</dbReference>
<proteinExistence type="predicted"/>
<dbReference type="Pfam" id="PF05120">
    <property type="entry name" value="GvpG"/>
    <property type="match status" value="1"/>
</dbReference>
<comment type="caution">
    <text evidence="2">The sequence shown here is derived from an EMBL/GenBank/DDBJ whole genome shotgun (WGS) entry which is preliminary data.</text>
</comment>
<dbReference type="Proteomes" id="UP000241436">
    <property type="component" value="Unassembled WGS sequence"/>
</dbReference>
<dbReference type="OrthoDB" id="8451655at2"/>